<gene>
    <name evidence="2" type="ORF">SCP_0211430</name>
</gene>
<keyword evidence="3" id="KW-1185">Reference proteome</keyword>
<evidence type="ECO:0000313" key="3">
    <source>
        <dbReference type="Proteomes" id="UP000287166"/>
    </source>
</evidence>
<dbReference type="RefSeq" id="XP_027610854.1">
    <property type="nucleotide sequence ID" value="XM_027755053.1"/>
</dbReference>
<dbReference type="EMBL" id="BFAD01000002">
    <property type="protein sequence ID" value="GBE79941.1"/>
    <property type="molecule type" value="Genomic_DNA"/>
</dbReference>
<comment type="caution">
    <text evidence="2">The sequence shown here is derived from an EMBL/GenBank/DDBJ whole genome shotgun (WGS) entry which is preliminary data.</text>
</comment>
<evidence type="ECO:0000256" key="1">
    <source>
        <dbReference type="SAM" id="MobiDB-lite"/>
    </source>
</evidence>
<dbReference type="GeneID" id="38776858"/>
<organism evidence="2 3">
    <name type="scientific">Sparassis crispa</name>
    <dbReference type="NCBI Taxonomy" id="139825"/>
    <lineage>
        <taxon>Eukaryota</taxon>
        <taxon>Fungi</taxon>
        <taxon>Dikarya</taxon>
        <taxon>Basidiomycota</taxon>
        <taxon>Agaricomycotina</taxon>
        <taxon>Agaricomycetes</taxon>
        <taxon>Polyporales</taxon>
        <taxon>Sparassidaceae</taxon>
        <taxon>Sparassis</taxon>
    </lineage>
</organism>
<dbReference type="InParanoid" id="A0A401GCS7"/>
<dbReference type="OrthoDB" id="2795673at2759"/>
<name>A0A401GCS7_9APHY</name>
<proteinExistence type="predicted"/>
<protein>
    <submittedName>
        <fullName evidence="2">Uncharacterized protein</fullName>
    </submittedName>
</protein>
<evidence type="ECO:0000313" key="2">
    <source>
        <dbReference type="EMBL" id="GBE79941.1"/>
    </source>
</evidence>
<reference evidence="2 3" key="1">
    <citation type="journal article" date="2018" name="Sci. Rep.">
        <title>Genome sequence of the cauliflower mushroom Sparassis crispa (Hanabiratake) and its association with beneficial usage.</title>
        <authorList>
            <person name="Kiyama R."/>
            <person name="Furutani Y."/>
            <person name="Kawaguchi K."/>
            <person name="Nakanishi T."/>
        </authorList>
    </citation>
    <scope>NUCLEOTIDE SEQUENCE [LARGE SCALE GENOMIC DNA]</scope>
</reference>
<accession>A0A401GCS7</accession>
<dbReference type="Proteomes" id="UP000287166">
    <property type="component" value="Unassembled WGS sequence"/>
</dbReference>
<feature type="region of interest" description="Disordered" evidence="1">
    <location>
        <begin position="227"/>
        <end position="251"/>
    </location>
</feature>
<dbReference type="STRING" id="139825.A0A401GCS7"/>
<sequence length="251" mass="27848">MLKLFKQFSMTNFAVGRTPSASDRFKIIVVHRHPQRLPELPIEIIIEIFEIAVYLSNESAATISLVSSWARKIAVPHLFSTIVSHAAPLTPEEVANASKSSQAPTSRTKLSPYLGGFVQHLWTERTGISNIANEVDLFRACPNVEHLALSSPSLQSLSMACRMHRKTSIVPAFPSSLRSITMITPTYRYEWHILVGVRVPNGGLLLHNITHLRLLEMGAAAYAPHAHLPNLTPSRAPSRRSNSRSRSRPPP</sequence>
<dbReference type="AlphaFoldDB" id="A0A401GCS7"/>
<feature type="compositionally biased region" description="Basic residues" evidence="1">
    <location>
        <begin position="237"/>
        <end position="251"/>
    </location>
</feature>